<comment type="similarity">
    <text evidence="5">Belongs to the membrane-bound acyltransferase family. HHAT subfamily.</text>
</comment>
<dbReference type="GO" id="GO:0016409">
    <property type="term" value="F:palmitoyltransferase activity"/>
    <property type="evidence" value="ECO:0007669"/>
    <property type="project" value="TreeGrafter"/>
</dbReference>
<dbReference type="PANTHER" id="PTHR13285">
    <property type="entry name" value="ACYLTRANSFERASE"/>
    <property type="match status" value="1"/>
</dbReference>
<dbReference type="AlphaFoldDB" id="A0A0T6B5X4"/>
<dbReference type="InterPro" id="IPR051085">
    <property type="entry name" value="MB_O-acyltransferase"/>
</dbReference>
<keyword evidence="8" id="KW-1185">Reference proteome</keyword>
<proteinExistence type="inferred from homology"/>
<gene>
    <name evidence="7" type="ORF">AMK59_3042</name>
</gene>
<keyword evidence="3 6" id="KW-1133">Transmembrane helix</keyword>
<evidence type="ECO:0000256" key="4">
    <source>
        <dbReference type="ARBA" id="ARBA00023136"/>
    </source>
</evidence>
<sequence>MTVNIINITKKSRSNIFSQNYIFSYIYVPLKKVKFPSYLASFFSFCFVYIWHGWSKDIMVWALLNYVCVTIESAFKHYYNKYIRKWCEQTFNCNWRQRFACMLAAPLLALSAISNFYFFAGMDVGNIFFRKFLEGNTQRLCTVLFSLYCCSQISSYIKKREELSYLANKLK</sequence>
<feature type="transmembrane region" description="Helical" evidence="6">
    <location>
        <begin position="58"/>
        <end position="79"/>
    </location>
</feature>
<protein>
    <recommendedName>
        <fullName evidence="9">Protein-cysteine N-palmitoyltransferase Rasp</fullName>
    </recommendedName>
</protein>
<comment type="caution">
    <text evidence="7">The sequence shown here is derived from an EMBL/GenBank/DDBJ whole genome shotgun (WGS) entry which is preliminary data.</text>
</comment>
<dbReference type="Pfam" id="PF03062">
    <property type="entry name" value="MBOAT"/>
    <property type="match status" value="1"/>
</dbReference>
<evidence type="ECO:0000256" key="6">
    <source>
        <dbReference type="SAM" id="Phobius"/>
    </source>
</evidence>
<dbReference type="PANTHER" id="PTHR13285:SF18">
    <property type="entry name" value="PROTEIN-CYSTEINE N-PALMITOYLTRANSFERASE RASP"/>
    <property type="match status" value="1"/>
</dbReference>
<keyword evidence="4 6" id="KW-0472">Membrane</keyword>
<evidence type="ECO:0000256" key="3">
    <source>
        <dbReference type="ARBA" id="ARBA00022989"/>
    </source>
</evidence>
<feature type="transmembrane region" description="Helical" evidence="6">
    <location>
        <begin position="99"/>
        <end position="120"/>
    </location>
</feature>
<organism evidence="7 8">
    <name type="scientific">Oryctes borbonicus</name>
    <dbReference type="NCBI Taxonomy" id="1629725"/>
    <lineage>
        <taxon>Eukaryota</taxon>
        <taxon>Metazoa</taxon>
        <taxon>Ecdysozoa</taxon>
        <taxon>Arthropoda</taxon>
        <taxon>Hexapoda</taxon>
        <taxon>Insecta</taxon>
        <taxon>Pterygota</taxon>
        <taxon>Neoptera</taxon>
        <taxon>Endopterygota</taxon>
        <taxon>Coleoptera</taxon>
        <taxon>Polyphaga</taxon>
        <taxon>Scarabaeiformia</taxon>
        <taxon>Scarabaeidae</taxon>
        <taxon>Dynastinae</taxon>
        <taxon>Oryctes</taxon>
    </lineage>
</organism>
<evidence type="ECO:0000256" key="2">
    <source>
        <dbReference type="ARBA" id="ARBA00022692"/>
    </source>
</evidence>
<reference evidence="7 8" key="1">
    <citation type="submission" date="2015-09" db="EMBL/GenBank/DDBJ databases">
        <title>Draft genome of the scarab beetle Oryctes borbonicus.</title>
        <authorList>
            <person name="Meyer J.M."/>
            <person name="Markov G.V."/>
            <person name="Baskaran P."/>
            <person name="Herrmann M."/>
            <person name="Sommer R.J."/>
            <person name="Roedelsperger C."/>
        </authorList>
    </citation>
    <scope>NUCLEOTIDE SEQUENCE [LARGE SCALE GENOMIC DNA]</scope>
    <source>
        <strain evidence="7">OB123</strain>
        <tissue evidence="7">Whole animal</tissue>
    </source>
</reference>
<feature type="transmembrane region" description="Helical" evidence="6">
    <location>
        <begin position="35"/>
        <end position="52"/>
    </location>
</feature>
<evidence type="ECO:0000313" key="7">
    <source>
        <dbReference type="EMBL" id="KRT82777.1"/>
    </source>
</evidence>
<dbReference type="Proteomes" id="UP000051574">
    <property type="component" value="Unassembled WGS sequence"/>
</dbReference>
<dbReference type="GO" id="GO:0016020">
    <property type="term" value="C:membrane"/>
    <property type="evidence" value="ECO:0007669"/>
    <property type="project" value="UniProtKB-SubCell"/>
</dbReference>
<dbReference type="OrthoDB" id="420606at2759"/>
<comment type="subcellular location">
    <subcellularLocation>
        <location evidence="1">Membrane</location>
        <topology evidence="1">Multi-pass membrane protein</topology>
    </subcellularLocation>
</comment>
<evidence type="ECO:0000313" key="8">
    <source>
        <dbReference type="Proteomes" id="UP000051574"/>
    </source>
</evidence>
<evidence type="ECO:0000256" key="5">
    <source>
        <dbReference type="ARBA" id="ARBA00038268"/>
    </source>
</evidence>
<evidence type="ECO:0000256" key="1">
    <source>
        <dbReference type="ARBA" id="ARBA00004141"/>
    </source>
</evidence>
<dbReference type="EMBL" id="LJIG01009589">
    <property type="protein sequence ID" value="KRT82777.1"/>
    <property type="molecule type" value="Genomic_DNA"/>
</dbReference>
<accession>A0A0T6B5X4</accession>
<dbReference type="InterPro" id="IPR004299">
    <property type="entry name" value="MBOAT_fam"/>
</dbReference>
<evidence type="ECO:0008006" key="9">
    <source>
        <dbReference type="Google" id="ProtNLM"/>
    </source>
</evidence>
<keyword evidence="2 6" id="KW-0812">Transmembrane</keyword>
<name>A0A0T6B5X4_9SCAR</name>
<dbReference type="GO" id="GO:0005783">
    <property type="term" value="C:endoplasmic reticulum"/>
    <property type="evidence" value="ECO:0007669"/>
    <property type="project" value="TreeGrafter"/>
</dbReference>